<evidence type="ECO:0000259" key="3">
    <source>
        <dbReference type="Pfam" id="PF00589"/>
    </source>
</evidence>
<dbReference type="InterPro" id="IPR013762">
    <property type="entry name" value="Integrase-like_cat_sf"/>
</dbReference>
<dbReference type="EMBL" id="JACSQG010000002">
    <property type="protein sequence ID" value="MBD7976810.1"/>
    <property type="molecule type" value="Genomic_DNA"/>
</dbReference>
<reference evidence="4 5" key="1">
    <citation type="submission" date="2020-08" db="EMBL/GenBank/DDBJ databases">
        <title>A Genomic Blueprint of the Chicken Gut Microbiome.</title>
        <authorList>
            <person name="Gilroy R."/>
            <person name="Ravi A."/>
            <person name="Getino M."/>
            <person name="Pursley I."/>
            <person name="Horton D.L."/>
            <person name="Alikhan N.-F."/>
            <person name="Baker D."/>
            <person name="Gharbi K."/>
            <person name="Hall N."/>
            <person name="Watson M."/>
            <person name="Adriaenssens E.M."/>
            <person name="Foster-Nyarko E."/>
            <person name="Jarju S."/>
            <person name="Secka A."/>
            <person name="Antonio M."/>
            <person name="Oren A."/>
            <person name="Chaudhuri R."/>
            <person name="La Ragione R.M."/>
            <person name="Hildebrand F."/>
            <person name="Pallen M.J."/>
        </authorList>
    </citation>
    <scope>NUCLEOTIDE SEQUENCE [LARGE SCALE GENOMIC DNA]</scope>
    <source>
        <strain evidence="4 5">Sa2CUA2</strain>
    </source>
</reference>
<name>A0ABR8TM11_9PSED</name>
<feature type="domain" description="Tyr recombinase" evidence="3">
    <location>
        <begin position="491"/>
        <end position="652"/>
    </location>
</feature>
<keyword evidence="5" id="KW-1185">Reference proteome</keyword>
<evidence type="ECO:0000313" key="5">
    <source>
        <dbReference type="Proteomes" id="UP000611945"/>
    </source>
</evidence>
<gene>
    <name evidence="4" type="ORF">H9642_06355</name>
</gene>
<keyword evidence="1" id="KW-0233">DNA recombination</keyword>
<sequence>MNMLRLNDQQVEYLWSAAPHEPDWKGEVRERLKRIARESGMVLGQWLLGACAIREVTVEHVRELEAQLGADHALRNMLRSITQRARGQIAGFPLARLAIAVERAANPINPDFYTAERLHLSCQLLKAMRDGIRRDLDSLLPAERVGLLLMSAAYNGGLMDVAQLKALISVPLERIEWLAGVPEIRLPLPIRGKTEAEYRQWFPDPGTLALMFRCADDLRAMGGQLERKGGKIRCIQAFLTSVGLPRRDLPGSVTGLLDLLRMQMQMRLPQVLVNFACRQGFVSQSLRPSSWGELFGLPGLEDPADAYGNDAGATEVAEKTDAPDWLMELCRQIRADEPVDSPAHAGGHEPLVREWAGYMLSGASVYGHVIGRSTVARYVRLLGEALAQLDGMTVFQLEPDALETVYESLLEAQPTDGKRRTLAKAIYEFHAFLERRYHYPPISPYAVLGIGQDVVSVDARILSEDQYQGVLRALGTCGLELRTPRLVTAAKLFLILGFRLGLRRNEALKLRLRDVHLPELPAYTSERIHRRHPNMRRLSTRELAGLNLPVDLLVRPHAQRGLKTQNSVRRLPLRMLLEPDELELLVDWYQQRLTEENRTPSSEFLFCIPELRTQWISESTLLPALHACMRAVTGSDVIHYHHLRHSCATWLMLKLMGSIMDASPGLIFSELPQTSRWLQDMGRLREALTSPNGGPTRRIVHIVSALLGHGSPKTSLLHYIHSLPQVMAQAWQWNPKVWLFSAYNVASIAQVSLPTMPASGDAEHLLHVIGRIKPLKSQRRARRAAVCSVVQQVKNNWAMERIRQIESMLAYASYAEDSGQQVNLDWLEFSPEDRGMMLDRARYIRDLAQRSQPGSGNKHRLRSSLHADTPSLVPRPPRHGGRDAVAGYAQRLYNILEGAERERANRAIDDFVERSWSSETTLRFYRDRDEEQARDYLWLLTALGIPARSIELIVYDTRKPKASKAYWRRELGNIRKPVALHQPENAEVENLHLGIRATLELEGSTQQNRHSGAGLRYLLLMASIDWHFRG</sequence>
<dbReference type="InterPro" id="IPR011010">
    <property type="entry name" value="DNA_brk_join_enz"/>
</dbReference>
<feature type="region of interest" description="Disordered" evidence="2">
    <location>
        <begin position="849"/>
        <end position="880"/>
    </location>
</feature>
<dbReference type="Proteomes" id="UP000611945">
    <property type="component" value="Unassembled WGS sequence"/>
</dbReference>
<dbReference type="Pfam" id="PF00589">
    <property type="entry name" value="Phage_integrase"/>
    <property type="match status" value="1"/>
</dbReference>
<evidence type="ECO:0000256" key="1">
    <source>
        <dbReference type="ARBA" id="ARBA00023172"/>
    </source>
</evidence>
<dbReference type="Gene3D" id="1.10.443.10">
    <property type="entry name" value="Intergrase catalytic core"/>
    <property type="match status" value="1"/>
</dbReference>
<comment type="caution">
    <text evidence="4">The sequence shown here is derived from an EMBL/GenBank/DDBJ whole genome shotgun (WGS) entry which is preliminary data.</text>
</comment>
<protein>
    <submittedName>
        <fullName evidence="4">Tyrosine-type recombinase/integrase</fullName>
    </submittedName>
</protein>
<proteinExistence type="predicted"/>
<organism evidence="4 5">
    <name type="scientific">Serpens gallinarum</name>
    <dbReference type="NCBI Taxonomy" id="2763075"/>
    <lineage>
        <taxon>Bacteria</taxon>
        <taxon>Pseudomonadati</taxon>
        <taxon>Pseudomonadota</taxon>
        <taxon>Gammaproteobacteria</taxon>
        <taxon>Pseudomonadales</taxon>
        <taxon>Pseudomonadaceae</taxon>
        <taxon>Pseudomonas</taxon>
    </lineage>
</organism>
<dbReference type="RefSeq" id="WP_433962675.1">
    <property type="nucleotide sequence ID" value="NZ_JACSQG010000002.1"/>
</dbReference>
<evidence type="ECO:0000256" key="2">
    <source>
        <dbReference type="SAM" id="MobiDB-lite"/>
    </source>
</evidence>
<evidence type="ECO:0000313" key="4">
    <source>
        <dbReference type="EMBL" id="MBD7976810.1"/>
    </source>
</evidence>
<dbReference type="InterPro" id="IPR002104">
    <property type="entry name" value="Integrase_catalytic"/>
</dbReference>
<accession>A0ABR8TM11</accession>
<dbReference type="SUPFAM" id="SSF56349">
    <property type="entry name" value="DNA breaking-rejoining enzymes"/>
    <property type="match status" value="1"/>
</dbReference>